<proteinExistence type="predicted"/>
<comment type="caution">
    <text evidence="1">The sequence shown here is derived from an EMBL/GenBank/DDBJ whole genome shotgun (WGS) entry which is preliminary data.</text>
</comment>
<evidence type="ECO:0000313" key="1">
    <source>
        <dbReference type="EMBL" id="KKL20519.1"/>
    </source>
</evidence>
<protein>
    <submittedName>
        <fullName evidence="1">Uncharacterized protein</fullName>
    </submittedName>
</protein>
<sequence>MKLLTRPQFLALRSLSNGDWMCPHKLRKSFPTLFNLEDRKLVACRGRDELGIYHSPRVTMEFRITLAGRKELEKQLEGGQG</sequence>
<gene>
    <name evidence="1" type="ORF">LCGC14_2454630</name>
</gene>
<accession>A0A0F9BF11</accession>
<organism evidence="1">
    <name type="scientific">marine sediment metagenome</name>
    <dbReference type="NCBI Taxonomy" id="412755"/>
    <lineage>
        <taxon>unclassified sequences</taxon>
        <taxon>metagenomes</taxon>
        <taxon>ecological metagenomes</taxon>
    </lineage>
</organism>
<dbReference type="EMBL" id="LAZR01038067">
    <property type="protein sequence ID" value="KKL20519.1"/>
    <property type="molecule type" value="Genomic_DNA"/>
</dbReference>
<dbReference type="AlphaFoldDB" id="A0A0F9BF11"/>
<reference evidence="1" key="1">
    <citation type="journal article" date="2015" name="Nature">
        <title>Complex archaea that bridge the gap between prokaryotes and eukaryotes.</title>
        <authorList>
            <person name="Spang A."/>
            <person name="Saw J.H."/>
            <person name="Jorgensen S.L."/>
            <person name="Zaremba-Niedzwiedzka K."/>
            <person name="Martijn J."/>
            <person name="Lind A.E."/>
            <person name="van Eijk R."/>
            <person name="Schleper C."/>
            <person name="Guy L."/>
            <person name="Ettema T.J."/>
        </authorList>
    </citation>
    <scope>NUCLEOTIDE SEQUENCE</scope>
</reference>
<name>A0A0F9BF11_9ZZZZ</name>